<dbReference type="AlphaFoldDB" id="A0A934QX07"/>
<keyword evidence="10" id="KW-1185">Reference proteome</keyword>
<comment type="caution">
    <text evidence="9">The sequence shown here is derived from an EMBL/GenBank/DDBJ whole genome shotgun (WGS) entry which is preliminary data.</text>
</comment>
<comment type="similarity">
    <text evidence="2">Belongs to the type IB topoisomerase family.</text>
</comment>
<dbReference type="SUPFAM" id="SSF56349">
    <property type="entry name" value="DNA breaking-rejoining enzymes"/>
    <property type="match status" value="1"/>
</dbReference>
<evidence type="ECO:0000256" key="6">
    <source>
        <dbReference type="ARBA" id="ARBA00023235"/>
    </source>
</evidence>
<dbReference type="GO" id="GO:0003677">
    <property type="term" value="F:DNA binding"/>
    <property type="evidence" value="ECO:0007669"/>
    <property type="project" value="UniProtKB-KW"/>
</dbReference>
<evidence type="ECO:0000313" key="10">
    <source>
        <dbReference type="Proteomes" id="UP000600139"/>
    </source>
</evidence>
<dbReference type="InterPro" id="IPR011010">
    <property type="entry name" value="DNA_brk_join_enz"/>
</dbReference>
<feature type="domain" description="DNA topoisomerase I catalytic core eukaryotic-type" evidence="7">
    <location>
        <begin position="89"/>
        <end position="291"/>
    </location>
</feature>
<evidence type="ECO:0000259" key="7">
    <source>
        <dbReference type="Pfam" id="PF01028"/>
    </source>
</evidence>
<dbReference type="Pfam" id="PF01028">
    <property type="entry name" value="Topoisom_I"/>
    <property type="match status" value="1"/>
</dbReference>
<dbReference type="PRINTS" id="PR00416">
    <property type="entry name" value="EUTPISMRASEI"/>
</dbReference>
<comment type="catalytic activity">
    <reaction evidence="1">
        <text>ATP-independent breakage of single-stranded DNA, followed by passage and rejoining.</text>
        <dbReference type="EC" id="5.6.2.1"/>
    </reaction>
</comment>
<dbReference type="InterPro" id="IPR014711">
    <property type="entry name" value="TopoI_cat_a-hlx-sub_euk"/>
</dbReference>
<evidence type="ECO:0000313" key="9">
    <source>
        <dbReference type="EMBL" id="MBK1814278.1"/>
    </source>
</evidence>
<dbReference type="GO" id="GO:0003917">
    <property type="term" value="F:DNA topoisomerase type I (single strand cut, ATP-independent) activity"/>
    <property type="evidence" value="ECO:0007669"/>
    <property type="project" value="UniProtKB-EC"/>
</dbReference>
<keyword evidence="6" id="KW-0413">Isomerase</keyword>
<evidence type="ECO:0000256" key="3">
    <source>
        <dbReference type="ARBA" id="ARBA00012891"/>
    </source>
</evidence>
<protein>
    <recommendedName>
        <fullName evidence="3">DNA topoisomerase</fullName>
        <ecNumber evidence="3">5.6.2.1</ecNumber>
    </recommendedName>
</protein>
<dbReference type="InterPro" id="IPR049331">
    <property type="entry name" value="Top1B_N_bact"/>
</dbReference>
<evidence type="ECO:0000256" key="1">
    <source>
        <dbReference type="ARBA" id="ARBA00000213"/>
    </source>
</evidence>
<gene>
    <name evidence="9" type="ORF">JIN84_01475</name>
</gene>
<dbReference type="SUPFAM" id="SSF55869">
    <property type="entry name" value="DNA topoisomerase I domain"/>
    <property type="match status" value="1"/>
</dbReference>
<accession>A0A934QX07</accession>
<dbReference type="Gene3D" id="3.90.15.10">
    <property type="entry name" value="Topoisomerase I, Chain A, domain 3"/>
    <property type="match status" value="1"/>
</dbReference>
<reference evidence="9" key="1">
    <citation type="submission" date="2021-01" db="EMBL/GenBank/DDBJ databases">
        <title>Modified the classification status of verrucomicrobia.</title>
        <authorList>
            <person name="Feng X."/>
        </authorList>
    </citation>
    <scope>NUCLEOTIDE SEQUENCE</scope>
    <source>
        <strain evidence="9">JCM 18052</strain>
    </source>
</reference>
<dbReference type="EC" id="5.6.2.1" evidence="3"/>
<evidence type="ECO:0000259" key="8">
    <source>
        <dbReference type="Pfam" id="PF21338"/>
    </source>
</evidence>
<dbReference type="RefSeq" id="WP_200349245.1">
    <property type="nucleotide sequence ID" value="NZ_BAABHZ010000005.1"/>
</dbReference>
<keyword evidence="4" id="KW-0799">Topoisomerase</keyword>
<dbReference type="Gene3D" id="3.30.66.10">
    <property type="entry name" value="DNA topoisomerase I domain"/>
    <property type="match status" value="1"/>
</dbReference>
<feature type="domain" description="DNA topoisomerase IB N-terminal" evidence="8">
    <location>
        <begin position="21"/>
        <end position="69"/>
    </location>
</feature>
<evidence type="ECO:0000256" key="2">
    <source>
        <dbReference type="ARBA" id="ARBA00006645"/>
    </source>
</evidence>
<evidence type="ECO:0000256" key="5">
    <source>
        <dbReference type="ARBA" id="ARBA00023125"/>
    </source>
</evidence>
<dbReference type="EMBL" id="JAENIK010000002">
    <property type="protein sequence ID" value="MBK1814278.1"/>
    <property type="molecule type" value="Genomic_DNA"/>
</dbReference>
<dbReference type="InterPro" id="IPR013500">
    <property type="entry name" value="TopoI_cat_euk"/>
</dbReference>
<dbReference type="Pfam" id="PF21338">
    <property type="entry name" value="Top1B_N_bact"/>
    <property type="match status" value="1"/>
</dbReference>
<evidence type="ECO:0000256" key="4">
    <source>
        <dbReference type="ARBA" id="ARBA00023029"/>
    </source>
</evidence>
<dbReference type="PROSITE" id="PS52038">
    <property type="entry name" value="TOPO_IB_2"/>
    <property type="match status" value="1"/>
</dbReference>
<name>A0A934QX07_9BACT</name>
<keyword evidence="5" id="KW-0238">DNA-binding</keyword>
<proteinExistence type="inferred from homology"/>
<organism evidence="9 10">
    <name type="scientific">Luteolibacter yonseiensis</name>
    <dbReference type="NCBI Taxonomy" id="1144680"/>
    <lineage>
        <taxon>Bacteria</taxon>
        <taxon>Pseudomonadati</taxon>
        <taxon>Verrucomicrobiota</taxon>
        <taxon>Verrucomicrobiia</taxon>
        <taxon>Verrucomicrobiales</taxon>
        <taxon>Verrucomicrobiaceae</taxon>
        <taxon>Luteolibacter</taxon>
    </lineage>
</organism>
<dbReference type="Proteomes" id="UP000600139">
    <property type="component" value="Unassembled WGS sequence"/>
</dbReference>
<dbReference type="InterPro" id="IPR035447">
    <property type="entry name" value="DNA_topo_I_N_sf"/>
</dbReference>
<dbReference type="InterPro" id="IPR001631">
    <property type="entry name" value="TopoI"/>
</dbReference>
<dbReference type="GO" id="GO:0006265">
    <property type="term" value="P:DNA topological change"/>
    <property type="evidence" value="ECO:0007669"/>
    <property type="project" value="InterPro"/>
</dbReference>
<dbReference type="Gene3D" id="1.10.132.120">
    <property type="match status" value="1"/>
</dbReference>
<sequence>MKLVYTTDQMPGYRRLRKGKGFSFRLPDGSRLLDEGERRRILSLAIPPAYDDVWICSLANGHLQATGIDARKRKQYRYHPLWHEGAADRKFEMLASFAAALPKIRASLRRELSDTELTRERVIAGIVALLDLTGYRIGNSRYVRENKTFGISSLLGRHLREEDGHLLMKFRGKAGHEHQAEISHPRLTRLIAELQELPGQHLFRYEDTDGNLHDIGTSDVNAWLKETGGGDYTAKQFRTWRASLLFARQLAVSPPPDSATARERMVREAIKTTAVNLNHTPATCRKYYIHPALITAYRSGELHTVMNSTPPRLSRINGTAKLQADERRVFKLITGAVRRPLRA</sequence>